<dbReference type="PANTHER" id="PTHR12001">
    <property type="entry name" value="GERANYLGERANYL PYROPHOSPHATE SYNTHASE"/>
    <property type="match status" value="1"/>
</dbReference>
<dbReference type="InterPro" id="IPR033749">
    <property type="entry name" value="Polyprenyl_synt_CS"/>
</dbReference>
<dbReference type="PROSITE" id="PS00444">
    <property type="entry name" value="POLYPRENYL_SYNTHASE_2"/>
    <property type="match status" value="1"/>
</dbReference>
<evidence type="ECO:0000256" key="1">
    <source>
        <dbReference type="ARBA" id="ARBA00001946"/>
    </source>
</evidence>
<sequence>MNRLSLYGLNMQKRLNKVKDIVDQQLVLNNEKVADALRELADSGGKMVRPALFLFFADFGDNKDEDKLLKIAASLEILHMATLVHDDVIDDSPLRRSVITVQSRYGKDVAVYAGDFLFTRFFQLLIETMNGTEYMEVNANAMQNVLTGELDQMHNRFNLNETVEEYLKETEGKTAELFVLAAVQGAYFGNADEKIRKVAQKLGKKIGIVFQIYDDILDYTSSKEELRKPVMEDLSEGVYTLPLLIVLKDHRQKLTDILEVKRALTVEQAKQVTKMVNEFGGVARAKELAKEYSDESLDLLEQLPKGTASRELKRLVQGLVDRKF</sequence>
<accession>G8PAS7</accession>
<dbReference type="GO" id="GO:0046872">
    <property type="term" value="F:metal ion binding"/>
    <property type="evidence" value="ECO:0007669"/>
    <property type="project" value="UniProtKB-KW"/>
</dbReference>
<dbReference type="SFLD" id="SFLDS00005">
    <property type="entry name" value="Isoprenoid_Synthase_Type_I"/>
    <property type="match status" value="1"/>
</dbReference>
<keyword evidence="3 6" id="KW-0808">Transferase</keyword>
<dbReference type="STRING" id="701521.PECL_324"/>
<keyword evidence="5" id="KW-0460">Magnesium</keyword>
<dbReference type="GO" id="GO:0004659">
    <property type="term" value="F:prenyltransferase activity"/>
    <property type="evidence" value="ECO:0007669"/>
    <property type="project" value="InterPro"/>
</dbReference>
<dbReference type="PANTHER" id="PTHR12001:SF69">
    <property type="entry name" value="ALL TRANS-POLYPRENYL-DIPHOSPHATE SYNTHASE PDSS1"/>
    <property type="match status" value="1"/>
</dbReference>
<organism evidence="7 8">
    <name type="scientific">Pediococcus claussenii (strain ATCC BAA-344 / DSM 14800 / JCM 18046 / KCTC 3811 / LMG 21948 / P06)</name>
    <dbReference type="NCBI Taxonomy" id="701521"/>
    <lineage>
        <taxon>Bacteria</taxon>
        <taxon>Bacillati</taxon>
        <taxon>Bacillota</taxon>
        <taxon>Bacilli</taxon>
        <taxon>Lactobacillales</taxon>
        <taxon>Lactobacillaceae</taxon>
        <taxon>Pediococcus</taxon>
    </lineage>
</organism>
<dbReference type="EMBL" id="CP003137">
    <property type="protein sequence ID" value="AEV94636.1"/>
    <property type="molecule type" value="Genomic_DNA"/>
</dbReference>
<proteinExistence type="inferred from homology"/>
<dbReference type="InterPro" id="IPR008949">
    <property type="entry name" value="Isoprenoid_synthase_dom_sf"/>
</dbReference>
<dbReference type="Pfam" id="PF00348">
    <property type="entry name" value="polyprenyl_synt"/>
    <property type="match status" value="1"/>
</dbReference>
<dbReference type="InterPro" id="IPR000092">
    <property type="entry name" value="Polyprenyl_synt"/>
</dbReference>
<evidence type="ECO:0000256" key="5">
    <source>
        <dbReference type="ARBA" id="ARBA00022842"/>
    </source>
</evidence>
<evidence type="ECO:0000313" key="8">
    <source>
        <dbReference type="Proteomes" id="UP000005444"/>
    </source>
</evidence>
<evidence type="ECO:0000256" key="3">
    <source>
        <dbReference type="ARBA" id="ARBA00022679"/>
    </source>
</evidence>
<evidence type="ECO:0000256" key="2">
    <source>
        <dbReference type="ARBA" id="ARBA00006706"/>
    </source>
</evidence>
<name>G8PAS7_PEDCP</name>
<keyword evidence="4" id="KW-0479">Metal-binding</keyword>
<dbReference type="PATRIC" id="fig|701521.8.peg.304"/>
<keyword evidence="8" id="KW-1185">Reference proteome</keyword>
<evidence type="ECO:0000256" key="6">
    <source>
        <dbReference type="RuleBase" id="RU004466"/>
    </source>
</evidence>
<comment type="similarity">
    <text evidence="2 6">Belongs to the FPP/GGPP synthase family.</text>
</comment>
<evidence type="ECO:0000256" key="4">
    <source>
        <dbReference type="ARBA" id="ARBA00022723"/>
    </source>
</evidence>
<evidence type="ECO:0000313" key="7">
    <source>
        <dbReference type="EMBL" id="AEV94636.1"/>
    </source>
</evidence>
<gene>
    <name evidence="7" type="ordered locus">PECL_324</name>
</gene>
<dbReference type="eggNOG" id="COG0142">
    <property type="taxonomic scope" value="Bacteria"/>
</dbReference>
<dbReference type="GO" id="GO:0008299">
    <property type="term" value="P:isoprenoid biosynthetic process"/>
    <property type="evidence" value="ECO:0007669"/>
    <property type="project" value="InterPro"/>
</dbReference>
<dbReference type="HOGENOM" id="CLU_014015_2_0_9"/>
<comment type="cofactor">
    <cofactor evidence="1">
        <name>Mg(2+)</name>
        <dbReference type="ChEBI" id="CHEBI:18420"/>
    </cofactor>
</comment>
<dbReference type="Gene3D" id="1.10.600.10">
    <property type="entry name" value="Farnesyl Diphosphate Synthase"/>
    <property type="match status" value="1"/>
</dbReference>
<dbReference type="KEGG" id="pce:PECL_324"/>
<protein>
    <submittedName>
        <fullName evidence="7">Geranylgeranyl pyrophosphate synthase</fullName>
    </submittedName>
</protein>
<dbReference type="RefSeq" id="WP_014214834.1">
    <property type="nucleotide sequence ID" value="NC_016605.1"/>
</dbReference>
<dbReference type="SUPFAM" id="SSF48576">
    <property type="entry name" value="Terpenoid synthases"/>
    <property type="match status" value="1"/>
</dbReference>
<dbReference type="AlphaFoldDB" id="G8PAS7"/>
<reference evidence="7 8" key="1">
    <citation type="journal article" date="2012" name="J. Bacteriol.">
        <title>Complete Genome Sequence of the Beer Spoilage Organism Pediococcus claussenii ATCC BAA-344T.</title>
        <authorList>
            <person name="Pittet V."/>
            <person name="Abegunde T."/>
            <person name="Marfleet T."/>
            <person name="Haakensen M."/>
            <person name="Morrow K."/>
            <person name="Jayaprakash T."/>
            <person name="Schroeder K."/>
            <person name="Trost B."/>
            <person name="Byrns S."/>
            <person name="Bergsveinson J."/>
            <person name="Kusalik A."/>
            <person name="Ziola B."/>
        </authorList>
    </citation>
    <scope>NUCLEOTIDE SEQUENCE [LARGE SCALE GENOMIC DNA]</scope>
    <source>
        <strain evidence="7 8">ATCC BAA-344</strain>
    </source>
</reference>
<dbReference type="CDD" id="cd00685">
    <property type="entry name" value="Trans_IPPS_HT"/>
    <property type="match status" value="1"/>
</dbReference>
<dbReference type="Proteomes" id="UP000005444">
    <property type="component" value="Chromosome"/>
</dbReference>